<evidence type="ECO:0000313" key="3">
    <source>
        <dbReference type="Proteomes" id="UP001592528"/>
    </source>
</evidence>
<reference evidence="2 3" key="1">
    <citation type="submission" date="2024-09" db="EMBL/GenBank/DDBJ databases">
        <authorList>
            <person name="Lee S.D."/>
        </authorList>
    </citation>
    <scope>NUCLEOTIDE SEQUENCE [LARGE SCALE GENOMIC DNA]</scope>
    <source>
        <strain evidence="2 3">N1-5</strain>
    </source>
</reference>
<evidence type="ECO:0000256" key="1">
    <source>
        <dbReference type="SAM" id="MobiDB-lite"/>
    </source>
</evidence>
<feature type="region of interest" description="Disordered" evidence="1">
    <location>
        <begin position="363"/>
        <end position="402"/>
    </location>
</feature>
<dbReference type="Pfam" id="PF13830">
    <property type="entry name" value="DUF4192"/>
    <property type="match status" value="1"/>
</dbReference>
<dbReference type="EMBL" id="JBHEZZ010000024">
    <property type="protein sequence ID" value="MFC1405885.1"/>
    <property type="molecule type" value="Genomic_DNA"/>
</dbReference>
<dbReference type="RefSeq" id="WP_051725913.1">
    <property type="nucleotide sequence ID" value="NZ_JBHEZZ010000024.1"/>
</dbReference>
<evidence type="ECO:0000313" key="2">
    <source>
        <dbReference type="EMBL" id="MFC1405885.1"/>
    </source>
</evidence>
<comment type="caution">
    <text evidence="2">The sequence shown here is derived from an EMBL/GenBank/DDBJ whole genome shotgun (WGS) entry which is preliminary data.</text>
</comment>
<sequence length="402" mass="43483">MNEHAQPPTTPLDHPVVTMRTPADMVDVLPFLLGFFPSDSVVALGLQGPRRRQGGTVRIDLPPPPSWPGAAAEVARYLVALSEHRDRRPDAVILYLCRDPEPGQDGRAVRDALAPLATELAEAFRAVGIPLHESLCVSAGRWWSYACGNPVCCPEEGTPVERPGRTPAVAAAAAYAGISVRGSLKELEQELAPVGASGAEDQLRAFERVVPALVAELSEDGGREAVRARTAELVDAAVLRFGGGAVDLPPEEAARLILGLQDRLARDRAAEWLDPPEVEHAQRLWRFLARRCTGPFDDHAAAPLSLLAWTAWVTGDQVTARIALRRALETDEDYTFARLLYEAVNTGAQPQSLCATLRAERRARQRRGAGRRPGRAPGERRRVRTGRGTGCAAPPSGGVYRQ</sequence>
<dbReference type="InterPro" id="IPR025447">
    <property type="entry name" value="DUF4192"/>
</dbReference>
<name>A0ABV6UWN0_9ACTN</name>
<feature type="compositionally biased region" description="Basic residues" evidence="1">
    <location>
        <begin position="363"/>
        <end position="374"/>
    </location>
</feature>
<protein>
    <submittedName>
        <fullName evidence="2">DUF4192 domain-containing protein</fullName>
    </submittedName>
</protein>
<organism evidence="2 3">
    <name type="scientific">Streptacidiphilus cavernicola</name>
    <dbReference type="NCBI Taxonomy" id="3342716"/>
    <lineage>
        <taxon>Bacteria</taxon>
        <taxon>Bacillati</taxon>
        <taxon>Actinomycetota</taxon>
        <taxon>Actinomycetes</taxon>
        <taxon>Kitasatosporales</taxon>
        <taxon>Streptomycetaceae</taxon>
        <taxon>Streptacidiphilus</taxon>
    </lineage>
</organism>
<accession>A0ABV6UWN0</accession>
<keyword evidence="3" id="KW-1185">Reference proteome</keyword>
<gene>
    <name evidence="2" type="ORF">ACEZDJ_31800</name>
</gene>
<proteinExistence type="predicted"/>
<dbReference type="Proteomes" id="UP001592528">
    <property type="component" value="Unassembled WGS sequence"/>
</dbReference>